<reference evidence="4 5" key="1">
    <citation type="submission" date="2016-10" db="EMBL/GenBank/DDBJ databases">
        <authorList>
            <person name="de Groot N.N."/>
        </authorList>
    </citation>
    <scope>NUCLEOTIDE SEQUENCE [LARGE SCALE GENOMIC DNA]</scope>
    <source>
        <strain evidence="4 5">BS3662</strain>
    </source>
</reference>
<dbReference type="Pfam" id="PF01627">
    <property type="entry name" value="Hpt"/>
    <property type="match status" value="1"/>
</dbReference>
<dbReference type="RefSeq" id="WP_084320567.1">
    <property type="nucleotide sequence ID" value="NZ_FNTY01000002.1"/>
</dbReference>
<dbReference type="InterPro" id="IPR008207">
    <property type="entry name" value="Sig_transdc_His_kin_Hpt_dom"/>
</dbReference>
<dbReference type="AlphaFoldDB" id="A0A1H5HL71"/>
<dbReference type="CDD" id="cd00088">
    <property type="entry name" value="HPT"/>
    <property type="match status" value="1"/>
</dbReference>
<proteinExistence type="predicted"/>
<protein>
    <submittedName>
        <fullName evidence="4">HPt (Histidine-containing phosphotransfer) domain-containing protein</fullName>
    </submittedName>
</protein>
<feature type="domain" description="HPt" evidence="3">
    <location>
        <begin position="15"/>
        <end position="109"/>
    </location>
</feature>
<keyword evidence="1" id="KW-0902">Two-component regulatory system</keyword>
<dbReference type="SUPFAM" id="SSF47226">
    <property type="entry name" value="Histidine-containing phosphotransfer domain, HPT domain"/>
    <property type="match status" value="1"/>
</dbReference>
<dbReference type="GO" id="GO:0004672">
    <property type="term" value="F:protein kinase activity"/>
    <property type="evidence" value="ECO:0007669"/>
    <property type="project" value="UniProtKB-ARBA"/>
</dbReference>
<dbReference type="InterPro" id="IPR036641">
    <property type="entry name" value="HPT_dom_sf"/>
</dbReference>
<evidence type="ECO:0000256" key="1">
    <source>
        <dbReference type="ARBA" id="ARBA00023012"/>
    </source>
</evidence>
<dbReference type="EMBL" id="FNTY01000002">
    <property type="protein sequence ID" value="SEE28018.1"/>
    <property type="molecule type" value="Genomic_DNA"/>
</dbReference>
<organism evidence="4 5">
    <name type="scientific">Pseudomonas migulae</name>
    <dbReference type="NCBI Taxonomy" id="78543"/>
    <lineage>
        <taxon>Bacteria</taxon>
        <taxon>Pseudomonadati</taxon>
        <taxon>Pseudomonadota</taxon>
        <taxon>Gammaproteobacteria</taxon>
        <taxon>Pseudomonadales</taxon>
        <taxon>Pseudomonadaceae</taxon>
        <taxon>Pseudomonas</taxon>
    </lineage>
</organism>
<gene>
    <name evidence="4" type="ORF">SAMN04490194_1633</name>
</gene>
<evidence type="ECO:0000313" key="4">
    <source>
        <dbReference type="EMBL" id="SEE28018.1"/>
    </source>
</evidence>
<feature type="modified residue" description="Phosphohistidine" evidence="2">
    <location>
        <position position="54"/>
    </location>
</feature>
<evidence type="ECO:0000259" key="3">
    <source>
        <dbReference type="PROSITE" id="PS50894"/>
    </source>
</evidence>
<evidence type="ECO:0000313" key="5">
    <source>
        <dbReference type="Proteomes" id="UP000198985"/>
    </source>
</evidence>
<evidence type="ECO:0000256" key="2">
    <source>
        <dbReference type="PROSITE-ProRule" id="PRU00110"/>
    </source>
</evidence>
<keyword evidence="2" id="KW-0597">Phosphoprotein</keyword>
<dbReference type="PROSITE" id="PS50894">
    <property type="entry name" value="HPT"/>
    <property type="match status" value="1"/>
</dbReference>
<name>A0A1H5HL71_9PSED</name>
<dbReference type="Proteomes" id="UP000198985">
    <property type="component" value="Unassembled WGS sequence"/>
</dbReference>
<dbReference type="Gene3D" id="1.20.120.160">
    <property type="entry name" value="HPT domain"/>
    <property type="match status" value="1"/>
</dbReference>
<dbReference type="GO" id="GO:0000160">
    <property type="term" value="P:phosphorelay signal transduction system"/>
    <property type="evidence" value="ECO:0007669"/>
    <property type="project" value="UniProtKB-KW"/>
</dbReference>
<accession>A0A1H5HL71</accession>
<sequence length="123" mass="13603">MADTHLDRDVLSALQEVMEDEYPMLLGTFLADSEERLSKLHSAGDAETLGATAHSFKGSCSNMGAVRLAKLCHDLEQCAMQKNFLEGIEKLVGEIDGEFAIIRPLYEAERQRSLADSAAVRRF</sequence>